<dbReference type="STRING" id="46914.JP75_04250"/>
<dbReference type="PANTHER" id="PTHR43190:SF3">
    <property type="entry name" value="N-ACETYL-D-GLUCOSAMINE KINASE"/>
    <property type="match status" value="1"/>
</dbReference>
<reference evidence="2 3" key="1">
    <citation type="submission" date="2014-08" db="EMBL/GenBank/DDBJ databases">
        <authorList>
            <person name="Hassan Y.I."/>
            <person name="Lepp D."/>
            <person name="Zhou T."/>
        </authorList>
    </citation>
    <scope>NUCLEOTIDE SEQUENCE [LARGE SCALE GENOMIC DNA]</scope>
    <source>
        <strain evidence="2 3">IFO13584</strain>
    </source>
</reference>
<name>A0A087M5N2_9HYPH</name>
<evidence type="ECO:0000313" key="2">
    <source>
        <dbReference type="EMBL" id="KFL32185.1"/>
    </source>
</evidence>
<accession>A0A087M5N2</accession>
<sequence length="298" mass="30181">MSDLIAALDIGGTKTTLVIEDLGGQRLLEVTEPSTQWDAEPPEPAAEWIAGLLARHCPSGSRIVSLAFGAQGINRDDVGAALAAQLEARGYPTRAVNDASLIVAAAGFERGIGVISGTGAIAVGADAEGRFMAAGGWGWVIGDEGGGAALVREAVRAALYANDGGEPDDGLLGALIRDFGVADAERLTRVVNDEPTMDNWAPHAPAVFAAADAGSPLAQKVIADGAHALAALVGQLRNRGAVGSDIVVAGSVIVNQPRLLGGFRAAIEAVGGYSVHVLTAPPVEGAVLLARRAATAQH</sequence>
<dbReference type="SUPFAM" id="SSF53067">
    <property type="entry name" value="Actin-like ATPase domain"/>
    <property type="match status" value="2"/>
</dbReference>
<dbReference type="Proteomes" id="UP000028981">
    <property type="component" value="Unassembled WGS sequence"/>
</dbReference>
<feature type="domain" description="ATPase BadF/BadG/BcrA/BcrD type" evidence="1">
    <location>
        <begin position="9"/>
        <end position="287"/>
    </location>
</feature>
<protein>
    <recommendedName>
        <fullName evidence="1">ATPase BadF/BadG/BcrA/BcrD type domain-containing protein</fullName>
    </recommendedName>
</protein>
<dbReference type="Gene3D" id="3.30.420.40">
    <property type="match status" value="2"/>
</dbReference>
<evidence type="ECO:0000259" key="1">
    <source>
        <dbReference type="Pfam" id="PF01869"/>
    </source>
</evidence>
<dbReference type="EMBL" id="JQGC01000003">
    <property type="protein sequence ID" value="KFL32185.1"/>
    <property type="molecule type" value="Genomic_DNA"/>
</dbReference>
<dbReference type="AlphaFoldDB" id="A0A087M5N2"/>
<dbReference type="RefSeq" id="WP_035079641.1">
    <property type="nucleotide sequence ID" value="NZ_JQGC01000003.1"/>
</dbReference>
<dbReference type="PANTHER" id="PTHR43190">
    <property type="entry name" value="N-ACETYL-D-GLUCOSAMINE KINASE"/>
    <property type="match status" value="1"/>
</dbReference>
<dbReference type="InterPro" id="IPR043129">
    <property type="entry name" value="ATPase_NBD"/>
</dbReference>
<evidence type="ECO:0000313" key="3">
    <source>
        <dbReference type="Proteomes" id="UP000028981"/>
    </source>
</evidence>
<dbReference type="OrthoDB" id="63487at2"/>
<dbReference type="InterPro" id="IPR052519">
    <property type="entry name" value="Euk-type_GlcNAc_Kinase"/>
</dbReference>
<dbReference type="InterPro" id="IPR002731">
    <property type="entry name" value="ATPase_BadF"/>
</dbReference>
<proteinExistence type="predicted"/>
<organism evidence="2 3">
    <name type="scientific">Devosia riboflavina</name>
    <dbReference type="NCBI Taxonomy" id="46914"/>
    <lineage>
        <taxon>Bacteria</taxon>
        <taxon>Pseudomonadati</taxon>
        <taxon>Pseudomonadota</taxon>
        <taxon>Alphaproteobacteria</taxon>
        <taxon>Hyphomicrobiales</taxon>
        <taxon>Devosiaceae</taxon>
        <taxon>Devosia</taxon>
    </lineage>
</organism>
<keyword evidence="3" id="KW-1185">Reference proteome</keyword>
<comment type="caution">
    <text evidence="2">The sequence shown here is derived from an EMBL/GenBank/DDBJ whole genome shotgun (WGS) entry which is preliminary data.</text>
</comment>
<dbReference type="Pfam" id="PF01869">
    <property type="entry name" value="BcrAD_BadFG"/>
    <property type="match status" value="1"/>
</dbReference>
<gene>
    <name evidence="2" type="ORF">JP75_04250</name>
</gene>